<accession>A0A644ZI48</accession>
<gene>
    <name evidence="2" type="primary">tam_10</name>
    <name evidence="2" type="ORF">SDC9_87194</name>
</gene>
<keyword evidence="2" id="KW-0808">Transferase</keyword>
<dbReference type="EC" id="2.1.1.144" evidence="2"/>
<dbReference type="CDD" id="cd02440">
    <property type="entry name" value="AdoMet_MTases"/>
    <property type="match status" value="1"/>
</dbReference>
<dbReference type="Gene3D" id="3.40.50.150">
    <property type="entry name" value="Vaccinia Virus protein VP39"/>
    <property type="match status" value="1"/>
</dbReference>
<proteinExistence type="predicted"/>
<dbReference type="Pfam" id="PF13847">
    <property type="entry name" value="Methyltransf_31"/>
    <property type="match status" value="1"/>
</dbReference>
<sequence>MKNLIKKYSNKNDNILDVGCGEGYLTRMIFNLKRKAYGCDISPEMITAAKKQNEKIDYWIQDIEQKNSNFKKPKFKIIISNLVFTYLKNTNQTLKNIYNYLDQDGILIIAIPHPCFYHQENYLWFMDETINQYHFGNYFNEKTFIKEIFNGFKTHYIHRKLETYFSTFIKNNFNLISFLEPKPKKVSTNILKRVNQIPNIAFFVLQKKTV</sequence>
<dbReference type="EMBL" id="VSSQ01009042">
    <property type="protein sequence ID" value="MPM40550.1"/>
    <property type="molecule type" value="Genomic_DNA"/>
</dbReference>
<dbReference type="SUPFAM" id="SSF53335">
    <property type="entry name" value="S-adenosyl-L-methionine-dependent methyltransferases"/>
    <property type="match status" value="1"/>
</dbReference>
<evidence type="ECO:0000313" key="2">
    <source>
        <dbReference type="EMBL" id="MPM40550.1"/>
    </source>
</evidence>
<keyword evidence="2" id="KW-0489">Methyltransferase</keyword>
<dbReference type="GO" id="GO:0030798">
    <property type="term" value="F:trans-aconitate 2-methyltransferase activity"/>
    <property type="evidence" value="ECO:0007669"/>
    <property type="project" value="UniProtKB-EC"/>
</dbReference>
<feature type="domain" description="Methyltransferase" evidence="1">
    <location>
        <begin position="10"/>
        <end position="113"/>
    </location>
</feature>
<organism evidence="2">
    <name type="scientific">bioreactor metagenome</name>
    <dbReference type="NCBI Taxonomy" id="1076179"/>
    <lineage>
        <taxon>unclassified sequences</taxon>
        <taxon>metagenomes</taxon>
        <taxon>ecological metagenomes</taxon>
    </lineage>
</organism>
<reference evidence="2" key="1">
    <citation type="submission" date="2019-08" db="EMBL/GenBank/DDBJ databases">
        <authorList>
            <person name="Kucharzyk K."/>
            <person name="Murdoch R.W."/>
            <person name="Higgins S."/>
            <person name="Loffler F."/>
        </authorList>
    </citation>
    <scope>NUCLEOTIDE SEQUENCE</scope>
</reference>
<protein>
    <submittedName>
        <fullName evidence="2">Trans-aconitate 2-methyltransferase</fullName>
        <ecNumber evidence="2">2.1.1.144</ecNumber>
    </submittedName>
</protein>
<evidence type="ECO:0000259" key="1">
    <source>
        <dbReference type="Pfam" id="PF13847"/>
    </source>
</evidence>
<dbReference type="InterPro" id="IPR025714">
    <property type="entry name" value="Methyltranfer_dom"/>
</dbReference>
<dbReference type="PANTHER" id="PTHR43861">
    <property type="entry name" value="TRANS-ACONITATE 2-METHYLTRANSFERASE-RELATED"/>
    <property type="match status" value="1"/>
</dbReference>
<dbReference type="InterPro" id="IPR029063">
    <property type="entry name" value="SAM-dependent_MTases_sf"/>
</dbReference>
<dbReference type="GO" id="GO:0032259">
    <property type="term" value="P:methylation"/>
    <property type="evidence" value="ECO:0007669"/>
    <property type="project" value="UniProtKB-KW"/>
</dbReference>
<comment type="caution">
    <text evidence="2">The sequence shown here is derived from an EMBL/GenBank/DDBJ whole genome shotgun (WGS) entry which is preliminary data.</text>
</comment>
<dbReference type="AlphaFoldDB" id="A0A644ZI48"/>
<name>A0A644ZI48_9ZZZZ</name>